<reference evidence="1 2" key="1">
    <citation type="submission" date="2020-08" db="EMBL/GenBank/DDBJ databases">
        <title>Genomic Encyclopedia of Type Strains, Phase IV (KMG-IV): sequencing the most valuable type-strain genomes for metagenomic binning, comparative biology and taxonomic classification.</title>
        <authorList>
            <person name="Goeker M."/>
        </authorList>
    </citation>
    <scope>NUCLEOTIDE SEQUENCE [LARGE SCALE GENOMIC DNA]</scope>
    <source>
        <strain evidence="1 2">DSM 102134</strain>
    </source>
</reference>
<evidence type="ECO:0000313" key="2">
    <source>
        <dbReference type="Proteomes" id="UP000535501"/>
    </source>
</evidence>
<dbReference type="Pfam" id="PF04237">
    <property type="entry name" value="YjbR"/>
    <property type="match status" value="1"/>
</dbReference>
<accession>A0A7W9YWU2</accession>
<gene>
    <name evidence="1" type="ORF">HNQ75_001413</name>
</gene>
<protein>
    <recommendedName>
        <fullName evidence="3">YjbR protein</fullName>
    </recommendedName>
</protein>
<keyword evidence="2" id="KW-1185">Reference proteome</keyword>
<dbReference type="Proteomes" id="UP000535501">
    <property type="component" value="Unassembled WGS sequence"/>
</dbReference>
<sequence length="107" mass="12204">MANGETLRRIALSLDGTTERPHFDRIAFRVARNYATLAPDGLSANFRFLPDEQAFKCMLLPTVFSPVPNAWGKQGWTQGLLEPMTEVDLKDALETAWRHALPKRRHR</sequence>
<evidence type="ECO:0008006" key="3">
    <source>
        <dbReference type="Google" id="ProtNLM"/>
    </source>
</evidence>
<dbReference type="RefSeq" id="WP_077546070.1">
    <property type="nucleotide sequence ID" value="NZ_JACHEJ010000002.1"/>
</dbReference>
<dbReference type="InterPro" id="IPR058532">
    <property type="entry name" value="YjbR/MT2646/Rv2570-like"/>
</dbReference>
<dbReference type="InterPro" id="IPR038056">
    <property type="entry name" value="YjbR-like_sf"/>
</dbReference>
<dbReference type="EMBL" id="JACHEJ010000002">
    <property type="protein sequence ID" value="MBB6179459.1"/>
    <property type="molecule type" value="Genomic_DNA"/>
</dbReference>
<dbReference type="AlphaFoldDB" id="A0A7W9YWU2"/>
<evidence type="ECO:0000313" key="1">
    <source>
        <dbReference type="EMBL" id="MBB6179459.1"/>
    </source>
</evidence>
<organism evidence="1 2">
    <name type="scientific">Pseudorhizobium flavum</name>
    <dbReference type="NCBI Taxonomy" id="1335061"/>
    <lineage>
        <taxon>Bacteria</taxon>
        <taxon>Pseudomonadati</taxon>
        <taxon>Pseudomonadota</taxon>
        <taxon>Alphaproteobacteria</taxon>
        <taxon>Hyphomicrobiales</taxon>
        <taxon>Rhizobiaceae</taxon>
        <taxon>Rhizobium/Agrobacterium group</taxon>
        <taxon>Pseudorhizobium</taxon>
    </lineage>
</organism>
<comment type="caution">
    <text evidence="1">The sequence shown here is derived from an EMBL/GenBank/DDBJ whole genome shotgun (WGS) entry which is preliminary data.</text>
</comment>
<dbReference type="SUPFAM" id="SSF142906">
    <property type="entry name" value="YjbR-like"/>
    <property type="match status" value="1"/>
</dbReference>
<name>A0A7W9YWU2_9HYPH</name>
<proteinExistence type="predicted"/>